<dbReference type="PANTHER" id="PTHR43128:SF16">
    <property type="entry name" value="L-LACTATE DEHYDROGENASE"/>
    <property type="match status" value="1"/>
</dbReference>
<dbReference type="NCBIfam" id="NF000824">
    <property type="entry name" value="PRK00066.1"/>
    <property type="match status" value="1"/>
</dbReference>
<keyword evidence="7" id="KW-0597">Phosphoprotein</keyword>
<evidence type="ECO:0000256" key="8">
    <source>
        <dbReference type="PIRSR" id="PIRSR000102-1"/>
    </source>
</evidence>
<feature type="modified residue" description="Phosphotyrosine" evidence="7">
    <location>
        <position position="225"/>
    </location>
</feature>
<feature type="binding site" evidence="7">
    <location>
        <begin position="152"/>
        <end position="155"/>
    </location>
    <ligand>
        <name>substrate</name>
    </ligand>
</feature>
<feature type="binding site" evidence="7">
    <location>
        <position position="172"/>
    </location>
    <ligand>
        <name>beta-D-fructose 1,6-bisphosphate</name>
        <dbReference type="ChEBI" id="CHEBI:32966"/>
        <note>allosteric activator</note>
    </ligand>
</feature>
<dbReference type="FunFam" id="3.40.50.720:FF:000018">
    <property type="entry name" value="Malate dehydrogenase"/>
    <property type="match status" value="1"/>
</dbReference>
<dbReference type="PIRSF" id="PIRSF000102">
    <property type="entry name" value="Lac_mal_DH"/>
    <property type="match status" value="1"/>
</dbReference>
<keyword evidence="7" id="KW-0963">Cytoplasm</keyword>
<sequence>MKNKISRVVLVGTGAVGCSYAYALINQGVVEELTLIDINEKRAEGEAMDLQHGMAFASTTTRVTSGTYAACEKADLVVITAGAPQKDKNETRLELVGKNAEIIRSITRDIMASGFNGIILVASNPVDIMTYVAWKESGLSKERVIGSGTTLDSARFRFMLGEYLGVDPRNVHAAIIGEHGDSEVPVWSQAAIGIEGLEKVLARRNNSGDKAALLSIFENTRDAAYHIIDRKGATYYGIGMCLVRITKAIFADENSILPVSCLMEGQYGQSDLYLSTPAVVNRTGIKEVIEIDLNETERQMLEKSAAVMRETIHGLNK</sequence>
<keyword evidence="4 7" id="KW-0560">Oxidoreductase</keyword>
<evidence type="ECO:0000256" key="4">
    <source>
        <dbReference type="ARBA" id="ARBA00023002"/>
    </source>
</evidence>
<feature type="binding site" evidence="7">
    <location>
        <position position="42"/>
    </location>
    <ligand>
        <name>NAD(+)</name>
        <dbReference type="ChEBI" id="CHEBI:57540"/>
    </ligand>
</feature>
<feature type="binding site" evidence="7">
    <location>
        <begin position="122"/>
        <end position="124"/>
    </location>
    <ligand>
        <name>NAD(+)</name>
        <dbReference type="ChEBI" id="CHEBI:57540"/>
    </ligand>
</feature>
<dbReference type="PRINTS" id="PR00086">
    <property type="entry name" value="LLDHDRGNASE"/>
</dbReference>
<dbReference type="EC" id="1.1.1.27" evidence="3 7"/>
<dbReference type="InterPro" id="IPR036291">
    <property type="entry name" value="NAD(P)-bd_dom_sf"/>
</dbReference>
<dbReference type="SUPFAM" id="SSF56327">
    <property type="entry name" value="LDH C-terminal domain-like"/>
    <property type="match status" value="1"/>
</dbReference>
<dbReference type="GO" id="GO:0006096">
    <property type="term" value="P:glycolytic process"/>
    <property type="evidence" value="ECO:0007669"/>
    <property type="project" value="UniProtKB-UniRule"/>
</dbReference>
<dbReference type="PANTHER" id="PTHR43128">
    <property type="entry name" value="L-2-HYDROXYCARBOXYLATE DEHYDROGENASE (NAD(P)(+))"/>
    <property type="match status" value="1"/>
</dbReference>
<dbReference type="GO" id="GO:0004459">
    <property type="term" value="F:L-lactate dehydrogenase (NAD+) activity"/>
    <property type="evidence" value="ECO:0007669"/>
    <property type="project" value="UniProtKB-UniRule"/>
</dbReference>
<dbReference type="Gene3D" id="3.40.50.720">
    <property type="entry name" value="NAD(P)-binding Rossmann-like Domain"/>
    <property type="match status" value="1"/>
</dbReference>
<feature type="domain" description="Lactate/malate dehydrogenase C-terminal" evidence="11">
    <location>
        <begin position="149"/>
        <end position="313"/>
    </location>
</feature>
<comment type="activity regulation">
    <text evidence="7">Allosterically activated by fructose 1,6-bisphosphate (FBP).</text>
</comment>
<feature type="binding site" evidence="9">
    <location>
        <position position="99"/>
    </location>
    <ligand>
        <name>NAD(+)</name>
        <dbReference type="ChEBI" id="CHEBI:57540"/>
    </ligand>
</feature>
<comment type="similarity">
    <text evidence="2 7">Belongs to the LDH/MDH superfamily. LDH family.</text>
</comment>
<feature type="binding site" evidence="7">
    <location>
        <position position="234"/>
    </location>
    <ligand>
        <name>substrate</name>
    </ligand>
</feature>
<dbReference type="HAMAP" id="MF_00488">
    <property type="entry name" value="Lactate_dehydrog"/>
    <property type="match status" value="1"/>
</dbReference>
<feature type="binding site" evidence="7">
    <location>
        <position position="85"/>
    </location>
    <ligand>
        <name>substrate</name>
    </ligand>
</feature>
<comment type="pathway">
    <text evidence="1 7">Fermentation; pyruvate fermentation to lactate; (S)-lactate from pyruvate: step 1/1.</text>
</comment>
<evidence type="ECO:0000256" key="6">
    <source>
        <dbReference type="ARBA" id="ARBA00049258"/>
    </source>
</evidence>
<dbReference type="InterPro" id="IPR011304">
    <property type="entry name" value="L-lactate_DH"/>
</dbReference>
<dbReference type="PROSITE" id="PS00064">
    <property type="entry name" value="L_LDH"/>
    <property type="match status" value="1"/>
</dbReference>
<evidence type="ECO:0000256" key="2">
    <source>
        <dbReference type="ARBA" id="ARBA00006054"/>
    </source>
</evidence>
<comment type="catalytic activity">
    <reaction evidence="6 7">
        <text>(S)-lactate + NAD(+) = pyruvate + NADH + H(+)</text>
        <dbReference type="Rhea" id="RHEA:23444"/>
        <dbReference type="ChEBI" id="CHEBI:15361"/>
        <dbReference type="ChEBI" id="CHEBI:15378"/>
        <dbReference type="ChEBI" id="CHEBI:16651"/>
        <dbReference type="ChEBI" id="CHEBI:57540"/>
        <dbReference type="ChEBI" id="CHEBI:57945"/>
        <dbReference type="EC" id="1.1.1.27"/>
    </reaction>
</comment>
<dbReference type="NCBIfam" id="TIGR01771">
    <property type="entry name" value="L-LDH-NAD"/>
    <property type="match status" value="1"/>
</dbReference>
<organism evidence="12 13">
    <name type="scientific">Paenibacillus lautus</name>
    <name type="common">Bacillus lautus</name>
    <dbReference type="NCBI Taxonomy" id="1401"/>
    <lineage>
        <taxon>Bacteria</taxon>
        <taxon>Bacillati</taxon>
        <taxon>Bacillota</taxon>
        <taxon>Bacilli</taxon>
        <taxon>Bacillales</taxon>
        <taxon>Paenibacillaceae</taxon>
        <taxon>Paenibacillus</taxon>
    </lineage>
</organism>
<evidence type="ECO:0000256" key="5">
    <source>
        <dbReference type="ARBA" id="ARBA00023027"/>
    </source>
</evidence>
<dbReference type="InterPro" id="IPR001557">
    <property type="entry name" value="L-lactate/malate_DH"/>
</dbReference>
<comment type="subunit">
    <text evidence="7">Homotetramer.</text>
</comment>
<feature type="binding site" evidence="7">
    <location>
        <position position="105"/>
    </location>
    <ligand>
        <name>NAD(+)</name>
        <dbReference type="ChEBI" id="CHEBI:57540"/>
    </ligand>
</feature>
<feature type="binding site" evidence="7">
    <location>
        <position position="157"/>
    </location>
    <ligand>
        <name>beta-D-fructose 1,6-bisphosphate</name>
        <dbReference type="ChEBI" id="CHEBI:32966"/>
        <note>allosteric activator</note>
    </ligand>
</feature>
<feature type="binding site" evidence="7 9">
    <location>
        <position position="37"/>
    </location>
    <ligand>
        <name>NAD(+)</name>
        <dbReference type="ChEBI" id="CHEBI:57540"/>
    </ligand>
</feature>
<comment type="caution">
    <text evidence="12">The sequence shown here is derived from an EMBL/GenBank/DDBJ whole genome shotgun (WGS) entry which is preliminary data.</text>
</comment>
<proteinExistence type="inferred from homology"/>
<dbReference type="GO" id="GO:0005737">
    <property type="term" value="C:cytoplasm"/>
    <property type="evidence" value="ECO:0007669"/>
    <property type="project" value="UniProtKB-SubCell"/>
</dbReference>
<feature type="binding site" evidence="7">
    <location>
        <begin position="124"/>
        <end position="127"/>
    </location>
    <ligand>
        <name>substrate</name>
    </ligand>
</feature>
<comment type="subcellular location">
    <subcellularLocation>
        <location evidence="7">Cytoplasm</location>
    </subcellularLocation>
</comment>
<dbReference type="SUPFAM" id="SSF51735">
    <property type="entry name" value="NAD(P)-binding Rossmann-fold domains"/>
    <property type="match status" value="1"/>
</dbReference>
<keyword evidence="5 7" id="KW-0520">NAD</keyword>
<evidence type="ECO:0000256" key="7">
    <source>
        <dbReference type="HAMAP-Rule" id="MF_00488"/>
    </source>
</evidence>
<comment type="function">
    <text evidence="7">Catalyzes the conversion of lactate to pyruvate.</text>
</comment>
<dbReference type="EMBL" id="MRTF01000006">
    <property type="protein sequence ID" value="OME91389.1"/>
    <property type="molecule type" value="Genomic_DNA"/>
</dbReference>
<dbReference type="InterPro" id="IPR001236">
    <property type="entry name" value="Lactate/malate_DH_N"/>
</dbReference>
<feature type="binding site" evidence="7">
    <location>
        <position position="68"/>
    </location>
    <ligand>
        <name>NAD(+)</name>
        <dbReference type="ChEBI" id="CHEBI:57540"/>
    </ligand>
</feature>
<feature type="binding site" evidence="9">
    <location>
        <begin position="12"/>
        <end position="17"/>
    </location>
    <ligand>
        <name>NAD(+)</name>
        <dbReference type="ChEBI" id="CHEBI:57540"/>
    </ligand>
</feature>
<dbReference type="STRING" id="1401.BK123_18185"/>
<gene>
    <name evidence="7" type="primary">ldh</name>
    <name evidence="12" type="ORF">BK123_18185</name>
</gene>
<accession>A0A1R1AZL7</accession>
<feature type="binding site" evidence="7">
    <location>
        <position position="147"/>
    </location>
    <ligand>
        <name>NAD(+)</name>
        <dbReference type="ChEBI" id="CHEBI:57540"/>
    </ligand>
</feature>
<evidence type="ECO:0000259" key="11">
    <source>
        <dbReference type="Pfam" id="PF02866"/>
    </source>
</evidence>
<reference evidence="12 13" key="1">
    <citation type="submission" date="2016-11" db="EMBL/GenBank/DDBJ databases">
        <title>Paenibacillus species isolates.</title>
        <authorList>
            <person name="Beno S.M."/>
        </authorList>
    </citation>
    <scope>NUCLEOTIDE SEQUENCE [LARGE SCALE GENOMIC DNA]</scope>
    <source>
        <strain evidence="12 13">FSL F4-0100</strain>
    </source>
</reference>
<dbReference type="GO" id="GO:0006089">
    <property type="term" value="P:lactate metabolic process"/>
    <property type="evidence" value="ECO:0007669"/>
    <property type="project" value="TreeGrafter"/>
</dbReference>
<dbReference type="Pfam" id="PF00056">
    <property type="entry name" value="Ldh_1_N"/>
    <property type="match status" value="1"/>
</dbReference>
<dbReference type="Gene3D" id="3.90.110.10">
    <property type="entry name" value="Lactate dehydrogenase/glycoside hydrolase, family 4, C-terminal"/>
    <property type="match status" value="1"/>
</dbReference>
<evidence type="ECO:0000259" key="10">
    <source>
        <dbReference type="Pfam" id="PF00056"/>
    </source>
</evidence>
<dbReference type="InterPro" id="IPR022383">
    <property type="entry name" value="Lactate/malate_DH_C"/>
</dbReference>
<evidence type="ECO:0000313" key="12">
    <source>
        <dbReference type="EMBL" id="OME91389.1"/>
    </source>
</evidence>
<feature type="binding site" evidence="7">
    <location>
        <position position="92"/>
    </location>
    <ligand>
        <name>substrate</name>
    </ligand>
</feature>
<evidence type="ECO:0000256" key="1">
    <source>
        <dbReference type="ARBA" id="ARBA00004843"/>
    </source>
</evidence>
<dbReference type="AlphaFoldDB" id="A0A1R1AZL7"/>
<dbReference type="Proteomes" id="UP000187074">
    <property type="component" value="Unassembled WGS sequence"/>
</dbReference>
<dbReference type="RefSeq" id="WP_076323785.1">
    <property type="nucleotide sequence ID" value="NZ_JBCMXI010000004.1"/>
</dbReference>
<evidence type="ECO:0000313" key="13">
    <source>
        <dbReference type="Proteomes" id="UP000187074"/>
    </source>
</evidence>
<name>A0A1R1AZL7_PAELA</name>
<feature type="binding site" evidence="7">
    <location>
        <position position="16"/>
    </location>
    <ligand>
        <name>NAD(+)</name>
        <dbReference type="ChEBI" id="CHEBI:57540"/>
    </ligand>
</feature>
<dbReference type="CDD" id="cd05291">
    <property type="entry name" value="HicDH_like"/>
    <property type="match status" value="1"/>
</dbReference>
<keyword evidence="7" id="KW-0021">Allosteric enzyme</keyword>
<dbReference type="PROSITE" id="PS51257">
    <property type="entry name" value="PROKAR_LIPOPROTEIN"/>
    <property type="match status" value="1"/>
</dbReference>
<protein>
    <recommendedName>
        <fullName evidence="3 7">L-lactate dehydrogenase</fullName>
        <shortName evidence="7">L-LDH</shortName>
        <ecNumber evidence="3 7">1.1.1.27</ecNumber>
    </recommendedName>
</protein>
<dbReference type="InterPro" id="IPR018177">
    <property type="entry name" value="L-lactate_DH_AS"/>
</dbReference>
<dbReference type="InterPro" id="IPR015955">
    <property type="entry name" value="Lactate_DH/Glyco_Ohase_4_C"/>
</dbReference>
<feature type="active site" description="Proton acceptor" evidence="7 8">
    <location>
        <position position="179"/>
    </location>
</feature>
<dbReference type="OrthoDB" id="9802969at2"/>
<dbReference type="UniPathway" id="UPA00554">
    <property type="reaction ID" value="UER00611"/>
</dbReference>
<feature type="binding site" evidence="7">
    <location>
        <begin position="82"/>
        <end position="83"/>
    </location>
    <ligand>
        <name>NAD(+)</name>
        <dbReference type="ChEBI" id="CHEBI:57540"/>
    </ligand>
</feature>
<feature type="domain" description="Lactate/malate dehydrogenase N-terminal" evidence="10">
    <location>
        <begin position="7"/>
        <end position="146"/>
    </location>
</feature>
<evidence type="ECO:0000256" key="3">
    <source>
        <dbReference type="ARBA" id="ARBA00012967"/>
    </source>
</evidence>
<evidence type="ECO:0000256" key="9">
    <source>
        <dbReference type="PIRSR" id="PIRSR000102-3"/>
    </source>
</evidence>
<dbReference type="Pfam" id="PF02866">
    <property type="entry name" value="Ldh_1_C"/>
    <property type="match status" value="1"/>
</dbReference>